<evidence type="ECO:0000256" key="5">
    <source>
        <dbReference type="ARBA" id="ARBA00023163"/>
    </source>
</evidence>
<evidence type="ECO:0000259" key="11">
    <source>
        <dbReference type="PROSITE" id="PS50102"/>
    </source>
</evidence>
<feature type="region of interest" description="Disordered" evidence="10">
    <location>
        <begin position="16"/>
        <end position="48"/>
    </location>
</feature>
<evidence type="ECO:0000256" key="10">
    <source>
        <dbReference type="SAM" id="MobiDB-lite"/>
    </source>
</evidence>
<evidence type="ECO:0000256" key="7">
    <source>
        <dbReference type="ARBA" id="ARBA00024343"/>
    </source>
</evidence>
<dbReference type="EMBL" id="JAAGAX010000013">
    <property type="protein sequence ID" value="KAF2295300.1"/>
    <property type="molecule type" value="Genomic_DNA"/>
</dbReference>
<dbReference type="FunFam" id="3.30.730.10:FF:000001">
    <property type="entry name" value="Ethylene-responsive transcription factor 2"/>
    <property type="match status" value="1"/>
</dbReference>
<evidence type="ECO:0008006" key="15">
    <source>
        <dbReference type="Google" id="ProtNLM"/>
    </source>
</evidence>
<name>A0A6A6L1T2_HEVBR</name>
<reference evidence="13 14" key="1">
    <citation type="journal article" date="2020" name="Mol. Plant">
        <title>The Chromosome-Based Rubber Tree Genome Provides New Insights into Spurge Genome Evolution and Rubber Biosynthesis.</title>
        <authorList>
            <person name="Liu J."/>
            <person name="Shi C."/>
            <person name="Shi C.C."/>
            <person name="Li W."/>
            <person name="Zhang Q.J."/>
            <person name="Zhang Y."/>
            <person name="Li K."/>
            <person name="Lu H.F."/>
            <person name="Shi C."/>
            <person name="Zhu S.T."/>
            <person name="Xiao Z.Y."/>
            <person name="Nan H."/>
            <person name="Yue Y."/>
            <person name="Zhu X.G."/>
            <person name="Wu Y."/>
            <person name="Hong X.N."/>
            <person name="Fan G.Y."/>
            <person name="Tong Y."/>
            <person name="Zhang D."/>
            <person name="Mao C.L."/>
            <person name="Liu Y.L."/>
            <person name="Hao S.J."/>
            <person name="Liu W.Q."/>
            <person name="Lv M.Q."/>
            <person name="Zhang H.B."/>
            <person name="Liu Y."/>
            <person name="Hu-Tang G.R."/>
            <person name="Wang J.P."/>
            <person name="Wang J.H."/>
            <person name="Sun Y.H."/>
            <person name="Ni S.B."/>
            <person name="Chen W.B."/>
            <person name="Zhang X.C."/>
            <person name="Jiao Y.N."/>
            <person name="Eichler E.E."/>
            <person name="Li G.H."/>
            <person name="Liu X."/>
            <person name="Gao L.Z."/>
        </authorList>
    </citation>
    <scope>NUCLEOTIDE SEQUENCE [LARGE SCALE GENOMIC DNA]</scope>
    <source>
        <strain evidence="14">cv. GT1</strain>
        <tissue evidence="13">Leaf</tissue>
    </source>
</reference>
<dbReference type="InterPro" id="IPR036955">
    <property type="entry name" value="AP2/ERF_dom_sf"/>
</dbReference>
<keyword evidence="5" id="KW-0804">Transcription</keyword>
<dbReference type="GO" id="GO:0009873">
    <property type="term" value="P:ethylene-activated signaling pathway"/>
    <property type="evidence" value="ECO:0007669"/>
    <property type="project" value="UniProtKB-KW"/>
</dbReference>
<feature type="compositionally biased region" description="Basic residues" evidence="10">
    <location>
        <begin position="422"/>
        <end position="439"/>
    </location>
</feature>
<keyword evidence="9" id="KW-0694">RNA-binding</keyword>
<feature type="domain" description="RRM" evidence="11">
    <location>
        <begin position="70"/>
        <end position="149"/>
    </location>
</feature>
<dbReference type="CDD" id="cd00018">
    <property type="entry name" value="AP2"/>
    <property type="match status" value="1"/>
</dbReference>
<dbReference type="GO" id="GO:0003723">
    <property type="term" value="F:RNA binding"/>
    <property type="evidence" value="ECO:0007669"/>
    <property type="project" value="UniProtKB-UniRule"/>
</dbReference>
<dbReference type="Proteomes" id="UP000467840">
    <property type="component" value="Chromosome 7"/>
</dbReference>
<evidence type="ECO:0000256" key="6">
    <source>
        <dbReference type="ARBA" id="ARBA00023242"/>
    </source>
</evidence>
<feature type="region of interest" description="Disordered" evidence="10">
    <location>
        <begin position="149"/>
        <end position="168"/>
    </location>
</feature>
<protein>
    <recommendedName>
        <fullName evidence="15">AP2/ERF domain-containing protein</fullName>
    </recommendedName>
</protein>
<feature type="domain" description="RRM" evidence="11">
    <location>
        <begin position="233"/>
        <end position="311"/>
    </location>
</feature>
<dbReference type="PROSITE" id="PS51032">
    <property type="entry name" value="AP2_ERF"/>
    <property type="match status" value="1"/>
</dbReference>
<evidence type="ECO:0000259" key="12">
    <source>
        <dbReference type="PROSITE" id="PS51032"/>
    </source>
</evidence>
<dbReference type="SUPFAM" id="SSF54171">
    <property type="entry name" value="DNA-binding domain"/>
    <property type="match status" value="1"/>
</dbReference>
<sequence>MDESMAAYYPPPPPGHYPTYYQPPPPPLPAPAPAPPPPPPPPYIPQPQPHQPFASYALPYTPHATHDLVRTLFVAGLPEDVKPREIYNLFREFPGYESSHLRSPTQTSQPFAFATFTDQPSAVAAMHALNGMVFDLEKGSTLYIDLAKSNSRSKRSRTDDEWSGLDKKAKASPAIARGTLDSGFGSVHLPGMGNSAYNTIGYPSAQSHGNFDGRAVSESTGANLTNSSSPPCPTLFVANLGPNCTEQELIQVFSRCPGFLKLKMQSTYGSPVAFVDFQDTSCSTGALNHLQGTILYSSSTAMENGVEKAMATRKRGDGAVDGDRQYKGIRMRKWGKWVAEIREPNKRSRIWLGSYSTPVAAARAYDTAVFYLRGPSARLNFPEFLAGESIGGVCGDMSAASIRKKATEVGARVDALETALSHQHHHHHHHHHHHDHHRSSSSSSNSTNNNSSNKSAIDCSEFKSFVERVDLNKLPEAEDSDVEWERN</sequence>
<dbReference type="AlphaFoldDB" id="A0A6A6L1T2"/>
<evidence type="ECO:0000256" key="3">
    <source>
        <dbReference type="ARBA" id="ARBA00023015"/>
    </source>
</evidence>
<comment type="subcellular location">
    <subcellularLocation>
        <location evidence="1">Nucleus</location>
    </subcellularLocation>
</comment>
<feature type="region of interest" description="Disordered" evidence="10">
    <location>
        <begin position="420"/>
        <end position="455"/>
    </location>
</feature>
<dbReference type="SMART" id="SM00360">
    <property type="entry name" value="RRM"/>
    <property type="match status" value="2"/>
</dbReference>
<dbReference type="GO" id="GO:0003700">
    <property type="term" value="F:DNA-binding transcription factor activity"/>
    <property type="evidence" value="ECO:0007669"/>
    <property type="project" value="InterPro"/>
</dbReference>
<evidence type="ECO:0000256" key="2">
    <source>
        <dbReference type="ARBA" id="ARBA00022745"/>
    </source>
</evidence>
<dbReference type="PANTHER" id="PTHR31729:SF0">
    <property type="entry name" value="ETHYLENE-RESPONSIVE TRANSCRIPTION FACTOR RAP2-10"/>
    <property type="match status" value="1"/>
</dbReference>
<dbReference type="Pfam" id="PF00847">
    <property type="entry name" value="AP2"/>
    <property type="match status" value="1"/>
</dbReference>
<keyword evidence="2" id="KW-0936">Ethylene signaling pathway</keyword>
<dbReference type="CDD" id="cd12420">
    <property type="entry name" value="RRM_RBPMS_like"/>
    <property type="match status" value="1"/>
</dbReference>
<keyword evidence="6" id="KW-0539">Nucleus</keyword>
<feature type="domain" description="AP2/ERF" evidence="12">
    <location>
        <begin position="325"/>
        <end position="382"/>
    </location>
</feature>
<evidence type="ECO:0000313" key="13">
    <source>
        <dbReference type="EMBL" id="KAF2295300.1"/>
    </source>
</evidence>
<gene>
    <name evidence="13" type="ORF">GH714_032495</name>
</gene>
<dbReference type="GO" id="GO:0005634">
    <property type="term" value="C:nucleus"/>
    <property type="evidence" value="ECO:0007669"/>
    <property type="project" value="UniProtKB-SubCell"/>
</dbReference>
<dbReference type="PROSITE" id="PS50102">
    <property type="entry name" value="RRM"/>
    <property type="match status" value="2"/>
</dbReference>
<dbReference type="Gene3D" id="3.30.70.330">
    <property type="match status" value="2"/>
</dbReference>
<accession>A0A6A6L1T2</accession>
<dbReference type="GO" id="GO:0003677">
    <property type="term" value="F:DNA binding"/>
    <property type="evidence" value="ECO:0007669"/>
    <property type="project" value="UniProtKB-KW"/>
</dbReference>
<comment type="similarity">
    <text evidence="7">Belongs to the AP2/ERF transcription factor family. ERF subfamily.</text>
</comment>
<dbReference type="InterPro" id="IPR000504">
    <property type="entry name" value="RRM_dom"/>
</dbReference>
<keyword evidence="4" id="KW-0238">DNA-binding</keyword>
<feature type="compositionally biased region" description="Low complexity" evidence="10">
    <location>
        <begin position="440"/>
        <end position="455"/>
    </location>
</feature>
<feature type="compositionally biased region" description="Basic and acidic residues" evidence="10">
    <location>
        <begin position="156"/>
        <end position="168"/>
    </location>
</feature>
<dbReference type="InterPro" id="IPR012677">
    <property type="entry name" value="Nucleotide-bd_a/b_plait_sf"/>
</dbReference>
<evidence type="ECO:0000313" key="14">
    <source>
        <dbReference type="Proteomes" id="UP000467840"/>
    </source>
</evidence>
<dbReference type="Gene3D" id="3.30.730.10">
    <property type="entry name" value="AP2/ERF domain"/>
    <property type="match status" value="1"/>
</dbReference>
<evidence type="ECO:0000256" key="4">
    <source>
        <dbReference type="ARBA" id="ARBA00023125"/>
    </source>
</evidence>
<evidence type="ECO:0000256" key="1">
    <source>
        <dbReference type="ARBA" id="ARBA00004123"/>
    </source>
</evidence>
<dbReference type="InterPro" id="IPR001471">
    <property type="entry name" value="AP2/ERF_dom"/>
</dbReference>
<dbReference type="PANTHER" id="PTHR31729">
    <property type="entry name" value="ETHYLENE-RESPONSIVE TRANSCRIPTION FACTOR RAP2-1-RELATED"/>
    <property type="match status" value="1"/>
</dbReference>
<evidence type="ECO:0000256" key="9">
    <source>
        <dbReference type="PROSITE-ProRule" id="PRU00176"/>
    </source>
</evidence>
<proteinExistence type="inferred from homology"/>
<organism evidence="13 14">
    <name type="scientific">Hevea brasiliensis</name>
    <name type="common">Para rubber tree</name>
    <name type="synonym">Siphonia brasiliensis</name>
    <dbReference type="NCBI Taxonomy" id="3981"/>
    <lineage>
        <taxon>Eukaryota</taxon>
        <taxon>Viridiplantae</taxon>
        <taxon>Streptophyta</taxon>
        <taxon>Embryophyta</taxon>
        <taxon>Tracheophyta</taxon>
        <taxon>Spermatophyta</taxon>
        <taxon>Magnoliopsida</taxon>
        <taxon>eudicotyledons</taxon>
        <taxon>Gunneridae</taxon>
        <taxon>Pentapetalae</taxon>
        <taxon>rosids</taxon>
        <taxon>fabids</taxon>
        <taxon>Malpighiales</taxon>
        <taxon>Euphorbiaceae</taxon>
        <taxon>Crotonoideae</taxon>
        <taxon>Micrandreae</taxon>
        <taxon>Hevea</taxon>
    </lineage>
</organism>
<dbReference type="Pfam" id="PF00076">
    <property type="entry name" value="RRM_1"/>
    <property type="match status" value="2"/>
</dbReference>
<dbReference type="SMART" id="SM00380">
    <property type="entry name" value="AP2"/>
    <property type="match status" value="1"/>
</dbReference>
<dbReference type="InterPro" id="IPR035979">
    <property type="entry name" value="RBD_domain_sf"/>
</dbReference>
<dbReference type="FunFam" id="3.30.70.330:FF:000335">
    <property type="entry name" value="RNA-binding protein with multiple splicing 2"/>
    <property type="match status" value="1"/>
</dbReference>
<dbReference type="SUPFAM" id="SSF54928">
    <property type="entry name" value="RNA-binding domain, RBD"/>
    <property type="match status" value="1"/>
</dbReference>
<comment type="function">
    <text evidence="8">Probably acts as a transcriptional activator. Binds to the GCC-box pathogenesis-related promoter element. May be involved in the regulation of gene expression by stress factors and by components of stress signal transduction pathways.</text>
</comment>
<comment type="caution">
    <text evidence="13">The sequence shown here is derived from an EMBL/GenBank/DDBJ whole genome shotgun (WGS) entry which is preliminary data.</text>
</comment>
<dbReference type="InterPro" id="IPR016177">
    <property type="entry name" value="DNA-bd_dom_sf"/>
</dbReference>
<dbReference type="PRINTS" id="PR00367">
    <property type="entry name" value="ETHRSPELEMNT"/>
</dbReference>
<keyword evidence="3" id="KW-0805">Transcription regulation</keyword>
<evidence type="ECO:0000256" key="8">
    <source>
        <dbReference type="ARBA" id="ARBA00037379"/>
    </source>
</evidence>
<keyword evidence="14" id="KW-1185">Reference proteome</keyword>